<dbReference type="InterPro" id="IPR033803">
    <property type="entry name" value="CBD-like_Golvesin-Xly"/>
</dbReference>
<dbReference type="InterPro" id="IPR013783">
    <property type="entry name" value="Ig-like_fold"/>
</dbReference>
<evidence type="ECO:0000313" key="3">
    <source>
        <dbReference type="EMBL" id="GAA4838554.1"/>
    </source>
</evidence>
<dbReference type="Gene3D" id="3.40.630.40">
    <property type="entry name" value="Zn-dependent exopeptidases"/>
    <property type="match status" value="1"/>
</dbReference>
<dbReference type="Pfam" id="PF25275">
    <property type="entry name" value="Golvesin_C"/>
    <property type="match status" value="1"/>
</dbReference>
<dbReference type="NCBIfam" id="NF012211">
    <property type="entry name" value="tand_rpt_95"/>
    <property type="match status" value="2"/>
</dbReference>
<dbReference type="Pfam" id="PF13620">
    <property type="entry name" value="CarboxypepD_reg"/>
    <property type="match status" value="1"/>
</dbReference>
<dbReference type="InterPro" id="IPR017853">
    <property type="entry name" value="GH"/>
</dbReference>
<dbReference type="Gene3D" id="2.60.40.10">
    <property type="entry name" value="Immunoglobulins"/>
    <property type="match status" value="1"/>
</dbReference>
<protein>
    <recommendedName>
        <fullName evidence="2">MurNAc-LAA domain-containing protein</fullName>
    </recommendedName>
</protein>
<gene>
    <name evidence="3" type="ORF">GCM10023331_24730</name>
</gene>
<accession>A0ABP9DBD8</accession>
<dbReference type="PANTHER" id="PTHR43405">
    <property type="entry name" value="GLYCOSYL HYDROLASE DIGH"/>
    <property type="match status" value="1"/>
</dbReference>
<dbReference type="Pfam" id="PF17963">
    <property type="entry name" value="Big_9"/>
    <property type="match status" value="2"/>
</dbReference>
<feature type="domain" description="MurNAc-LAA" evidence="2">
    <location>
        <begin position="100"/>
        <end position="220"/>
    </location>
</feature>
<proteinExistence type="predicted"/>
<sequence>MLLIGVCFAPIFASAQVPANVPQLLAGKRIAIDPGHGGRDSDDRQTPLGNGFTYWESAGCWEVGNMVNDLLIELGATTKMTRTTDSATSAVRDPSLSERVATANAFGADYMHSIHTNAANGVANYSLLLYRGVNGNPTWSAAKTMGGIMSKLFYEHWYSTTYYNRADRDFLPYHLGVLAGTNMPATLSEGAFHDVQAEGRRMMNAGYSKAGAWAIVKAFLQYFNAGTLSYGEVGGVIKDESGVPVNGMTVTLDEGTADEKVVVTDNVDNGFYFFDWLTPGTHTLKFEKNGFTTTTQNVTVSAGVFNRTNPTVTSLGTPPNRPTLYFVGNPTGGSSLQARWSQNGEGNLVGYRLYYAENDNIDSWKLAADENTLTATTTSVTLGSDASFVDAPTGAAYHFMIKAVAQGDGVLLESDASDIYSRSSGSTGDQILIVDGFDRYTGSASYKNPTHSFGTSYFKAIRDSYNAVVSTADNAQVADGTVDLDNYAAVVWFVGDESTVAETFAAIEQTKVKEYLEAGGKLLVSGSEIGWDLFSQGSTDDKAFYNNYLKANFVDDGSASYTPAAGVAGTSFDGALLNFGATYPEDYPDAISSNGGQNILAYNGGKTAATAYTGTFGSGSATGAVIYVSFPLETASLAEQTDFMGKALNYLSIQTVNVAPVANDDATATDEGIAVTIDVLSNDVDSNIDASTLAIVSAPANGTATVGAGNITYTPAAGFTGDATFTYQVSDAEGLVSNTATVTVSVFAPQNCVEAGPEVSPNHPKREFRGAWISTVANIDWPSAPGLSGTTQKAQLISILDDLQASGINAVLLQVRPESDALYASTIDPWSYYLSGTQGVAPSPYYDPLQFAIDEAHKRGMELHAWLNPYRAQQGTPTLAASHVANQHPDWVMDFSARDILNPGIPGVRDYVVDVVEDIVSRYDVDGIHFDDYFYPYEGMTDTKDASAFASYNPNNLSRADWRRDNVNQLISMVYAKIQEVNTAQNKGIVFGVSPFGIWKSGVPSGISGMSAYDVIYADALAWLQAGDIDYLTPQLYWDFGGAQDYTALSTWWDNQVAASGKHHYPGLGLYRLESTSSWSASTIQNMIIENRKSANEVTLGQVFFTTNDLTGNQKGVKDALSANEYKYQSINPTMGWLDGTCPLAPTNFRLENNTLKWDAPAAASDGDVAERYIVYRFSVEPNTSANRHDGTKIVAVTGETEIGLSSAWLTGTDNYFGVAAVDDNANESPFANGSVYVQAAPQYCAAQGNNSTYEWIAEVKVGSISKTSANDGGYADKTAESFTLTIGNSYGLTLKPGYSSTAYNENWKVWIDFNQDGDFEDAGEEVYAIPAVAKNTVTGTLSIPAGVSAGTTRMRVGMNGSSSDYTLNPCGSFAYGEVEDYTVVLEEAVAVAPSAEDDNAVTDTDIAVAIDVLANDTDPNGDINASTVTIVSAPSNGTATVNATTGVVTYTPAAGYYGSDVFTYEVSDDEGLVSNVATVSVTVNNEPPAPCAAQGNNSTYEWLQTVTIGAFSHTSGNDGGYGDHTDQTVYVTTGESYNVALLPGFSGSSYQEHWKIWIDFNADGDFEDQGELLLDGYGTGTAAYTSSIQIPFGVTGGVKTMRIGMNGTSADYTLNSCGSFNYGEVEDYYVNVSNNGCVPPTATSVVIDNDQAALVGTWPASTYEADYVGANYYYDNLENKGSKTVTYTPTIEVAGTYEVFVSHPDNPNYATNVPFDVNHLGGTSETLINQSTGGGTWKSLGQYEFAAGTSGNVVLRTTGTDASKYVIADAVRFDFVNCTVSGARTATDLKGLTANELTVYPNPAINYTNIAFRLNTDEQVNISVYNLVGKVVEEHVANYRAGNNEYQLNTSKYRSGMYVIKLTTNSGLELNTNLLKR</sequence>
<dbReference type="CDD" id="cd02696">
    <property type="entry name" value="MurNAc-LAA"/>
    <property type="match status" value="1"/>
</dbReference>
<dbReference type="Gene3D" id="2.60.40.3440">
    <property type="match status" value="2"/>
</dbReference>
<keyword evidence="4" id="KW-1185">Reference proteome</keyword>
<dbReference type="CDD" id="cd14488">
    <property type="entry name" value="CBM6-CBM35-CBM36_like_2"/>
    <property type="match status" value="1"/>
</dbReference>
<dbReference type="InterPro" id="IPR002508">
    <property type="entry name" value="MurNAc-LAA_cat"/>
</dbReference>
<dbReference type="Pfam" id="PF02638">
    <property type="entry name" value="GHL10"/>
    <property type="match status" value="1"/>
</dbReference>
<comment type="caution">
    <text evidence="3">The sequence shown here is derived from an EMBL/GenBank/DDBJ whole genome shotgun (WGS) entry which is preliminary data.</text>
</comment>
<dbReference type="SUPFAM" id="SSF49464">
    <property type="entry name" value="Carboxypeptidase regulatory domain-like"/>
    <property type="match status" value="1"/>
</dbReference>
<dbReference type="InterPro" id="IPR045474">
    <property type="entry name" value="GEVED"/>
</dbReference>
<evidence type="ECO:0000313" key="4">
    <source>
        <dbReference type="Proteomes" id="UP001500298"/>
    </source>
</evidence>
<dbReference type="SUPFAM" id="SSF53187">
    <property type="entry name" value="Zn-dependent exopeptidases"/>
    <property type="match status" value="1"/>
</dbReference>
<dbReference type="PANTHER" id="PTHR43405:SF1">
    <property type="entry name" value="GLYCOSYL HYDROLASE DIGH"/>
    <property type="match status" value="1"/>
</dbReference>
<dbReference type="EMBL" id="BAABJX010000036">
    <property type="protein sequence ID" value="GAA4838554.1"/>
    <property type="molecule type" value="Genomic_DNA"/>
</dbReference>
<dbReference type="Proteomes" id="UP001500298">
    <property type="component" value="Unassembled WGS sequence"/>
</dbReference>
<organism evidence="3 4">
    <name type="scientific">Algivirga pacifica</name>
    <dbReference type="NCBI Taxonomy" id="1162670"/>
    <lineage>
        <taxon>Bacteria</taxon>
        <taxon>Pseudomonadati</taxon>
        <taxon>Bacteroidota</taxon>
        <taxon>Cytophagia</taxon>
        <taxon>Cytophagales</taxon>
        <taxon>Flammeovirgaceae</taxon>
        <taxon>Algivirga</taxon>
    </lineage>
</organism>
<dbReference type="SUPFAM" id="SSF51445">
    <property type="entry name" value="(Trans)glycosidases"/>
    <property type="match status" value="1"/>
</dbReference>
<dbReference type="Pfam" id="PF18962">
    <property type="entry name" value="Por_Secre_tail"/>
    <property type="match status" value="1"/>
</dbReference>
<name>A0ABP9DBD8_9BACT</name>
<dbReference type="InterPro" id="IPR052177">
    <property type="entry name" value="Divisome_Glycosyl_Hydrolase"/>
</dbReference>
<dbReference type="InterPro" id="IPR003790">
    <property type="entry name" value="GHL10"/>
</dbReference>
<evidence type="ECO:0000256" key="1">
    <source>
        <dbReference type="ARBA" id="ARBA00022729"/>
    </source>
</evidence>
<reference evidence="4" key="1">
    <citation type="journal article" date="2019" name="Int. J. Syst. Evol. Microbiol.">
        <title>The Global Catalogue of Microorganisms (GCM) 10K type strain sequencing project: providing services to taxonomists for standard genome sequencing and annotation.</title>
        <authorList>
            <consortium name="The Broad Institute Genomics Platform"/>
            <consortium name="The Broad Institute Genome Sequencing Center for Infectious Disease"/>
            <person name="Wu L."/>
            <person name="Ma J."/>
        </authorList>
    </citation>
    <scope>NUCLEOTIDE SEQUENCE [LARGE SCALE GENOMIC DNA]</scope>
    <source>
        <strain evidence="4">JCM 18326</strain>
    </source>
</reference>
<dbReference type="Pfam" id="PF01520">
    <property type="entry name" value="Amidase_3"/>
    <property type="match status" value="1"/>
</dbReference>
<dbReference type="Pfam" id="PF20009">
    <property type="entry name" value="GEVED"/>
    <property type="match status" value="2"/>
</dbReference>
<dbReference type="InterPro" id="IPR026444">
    <property type="entry name" value="Secre_tail"/>
</dbReference>
<dbReference type="NCBIfam" id="TIGR04183">
    <property type="entry name" value="Por_Secre_tail"/>
    <property type="match status" value="1"/>
</dbReference>
<dbReference type="InterPro" id="IPR008969">
    <property type="entry name" value="CarboxyPept-like_regulatory"/>
</dbReference>
<dbReference type="SMART" id="SM00646">
    <property type="entry name" value="Ami_3"/>
    <property type="match status" value="1"/>
</dbReference>
<dbReference type="Gene3D" id="3.20.20.80">
    <property type="entry name" value="Glycosidases"/>
    <property type="match status" value="1"/>
</dbReference>
<keyword evidence="1" id="KW-0732">Signal</keyword>
<dbReference type="Gene3D" id="2.60.40.1120">
    <property type="entry name" value="Carboxypeptidase-like, regulatory domain"/>
    <property type="match status" value="1"/>
</dbReference>
<evidence type="ECO:0000259" key="2">
    <source>
        <dbReference type="SMART" id="SM00646"/>
    </source>
</evidence>